<dbReference type="InterPro" id="IPR000531">
    <property type="entry name" value="Beta-barrel_TonB"/>
</dbReference>
<dbReference type="PANTHER" id="PTHR40980">
    <property type="entry name" value="PLUG DOMAIN-CONTAINING PROTEIN"/>
    <property type="match status" value="1"/>
</dbReference>
<gene>
    <name evidence="8" type="ORF">SAMN02745824_1912</name>
</gene>
<dbReference type="Pfam" id="PF00593">
    <property type="entry name" value="TonB_dep_Rec_b-barrel"/>
    <property type="match status" value="1"/>
</dbReference>
<dbReference type="InterPro" id="IPR036942">
    <property type="entry name" value="Beta-barrel_TonB_sf"/>
</dbReference>
<dbReference type="GO" id="GO:0009279">
    <property type="term" value="C:cell outer membrane"/>
    <property type="evidence" value="ECO:0007669"/>
    <property type="project" value="UniProtKB-SubCell"/>
</dbReference>
<dbReference type="STRING" id="1123272.SAMN02745824_1912"/>
<comment type="subcellular location">
    <subcellularLocation>
        <location evidence="1 4">Cell outer membrane</location>
    </subcellularLocation>
</comment>
<evidence type="ECO:0000259" key="7">
    <source>
        <dbReference type="Pfam" id="PF07715"/>
    </source>
</evidence>
<dbReference type="Proteomes" id="UP000185192">
    <property type="component" value="Unassembled WGS sequence"/>
</dbReference>
<dbReference type="PANTHER" id="PTHR40980:SF3">
    <property type="entry name" value="TONB-DEPENDENT RECEPTOR-LIKE BETA-BARREL DOMAIN-CONTAINING PROTEIN"/>
    <property type="match status" value="1"/>
</dbReference>
<evidence type="ECO:0000256" key="3">
    <source>
        <dbReference type="ARBA" id="ARBA00023237"/>
    </source>
</evidence>
<evidence type="ECO:0000256" key="1">
    <source>
        <dbReference type="ARBA" id="ARBA00004442"/>
    </source>
</evidence>
<dbReference type="InterPro" id="IPR037066">
    <property type="entry name" value="Plug_dom_sf"/>
</dbReference>
<protein>
    <submittedName>
        <fullName evidence="8">TonB-dependent receptor</fullName>
    </submittedName>
</protein>
<dbReference type="SUPFAM" id="SSF56935">
    <property type="entry name" value="Porins"/>
    <property type="match status" value="1"/>
</dbReference>
<proteinExistence type="inferred from homology"/>
<dbReference type="Gene3D" id="2.40.170.20">
    <property type="entry name" value="TonB-dependent receptor, beta-barrel domain"/>
    <property type="match status" value="1"/>
</dbReference>
<feature type="signal peptide" evidence="5">
    <location>
        <begin position="1"/>
        <end position="35"/>
    </location>
</feature>
<dbReference type="InterPro" id="IPR010104">
    <property type="entry name" value="TonB_rcpt_bac"/>
</dbReference>
<feature type="chain" id="PRO_5012839546" evidence="5">
    <location>
        <begin position="36"/>
        <end position="1032"/>
    </location>
</feature>
<evidence type="ECO:0000256" key="5">
    <source>
        <dbReference type="SAM" id="SignalP"/>
    </source>
</evidence>
<dbReference type="NCBIfam" id="TIGR01782">
    <property type="entry name" value="TonB-Xanth-Caul"/>
    <property type="match status" value="1"/>
</dbReference>
<dbReference type="AlphaFoldDB" id="A0A1N6EGY5"/>
<comment type="similarity">
    <text evidence="4">Belongs to the TonB-dependent receptor family.</text>
</comment>
<evidence type="ECO:0000313" key="8">
    <source>
        <dbReference type="EMBL" id="SIN82305.1"/>
    </source>
</evidence>
<keyword evidence="3" id="KW-0998">Cell outer membrane</keyword>
<evidence type="ECO:0000256" key="2">
    <source>
        <dbReference type="ARBA" id="ARBA00023136"/>
    </source>
</evidence>
<keyword evidence="8" id="KW-0675">Receptor</keyword>
<evidence type="ECO:0000256" key="4">
    <source>
        <dbReference type="RuleBase" id="RU003357"/>
    </source>
</evidence>
<evidence type="ECO:0000259" key="6">
    <source>
        <dbReference type="Pfam" id="PF00593"/>
    </source>
</evidence>
<dbReference type="EMBL" id="FSQW01000002">
    <property type="protein sequence ID" value="SIN82305.1"/>
    <property type="molecule type" value="Genomic_DNA"/>
</dbReference>
<name>A0A1N6EGY5_9SPHN</name>
<dbReference type="InterPro" id="IPR012910">
    <property type="entry name" value="Plug_dom"/>
</dbReference>
<evidence type="ECO:0000313" key="9">
    <source>
        <dbReference type="Proteomes" id="UP000185192"/>
    </source>
</evidence>
<dbReference type="Pfam" id="PF07715">
    <property type="entry name" value="Plug"/>
    <property type="match status" value="1"/>
</dbReference>
<keyword evidence="4" id="KW-0798">TonB box</keyword>
<keyword evidence="2 4" id="KW-0472">Membrane</keyword>
<organism evidence="8 9">
    <name type="scientific">Parasphingorhabdus marina DSM 22363</name>
    <dbReference type="NCBI Taxonomy" id="1123272"/>
    <lineage>
        <taxon>Bacteria</taxon>
        <taxon>Pseudomonadati</taxon>
        <taxon>Pseudomonadota</taxon>
        <taxon>Alphaproteobacteria</taxon>
        <taxon>Sphingomonadales</taxon>
        <taxon>Sphingomonadaceae</taxon>
        <taxon>Parasphingorhabdus</taxon>
    </lineage>
</organism>
<dbReference type="Gene3D" id="2.170.130.10">
    <property type="entry name" value="TonB-dependent receptor, plug domain"/>
    <property type="match status" value="1"/>
</dbReference>
<keyword evidence="9" id="KW-1185">Reference proteome</keyword>
<feature type="domain" description="TonB-dependent receptor-like beta-barrel" evidence="6">
    <location>
        <begin position="628"/>
        <end position="999"/>
    </location>
</feature>
<sequence>MLHVMRGAQSRRRSSITKFLMAGCATAALAVPAHAQEQDQAAGAEEGDVIVVTGIRGTIQNSIEEKRIATEVFDALSAEEIGDLPALSIGEALETLTGAGSHREQGGATEISIRGLGPFLGSTVINGRIASNGSGDRSVNFSQFPSELFNKIGIYKTQAASYIEGGVAGQIALETIRPLDYGKRRFQGDFKLNANPDNLDIDSDQRFQKYGYRATVSYVDQFELGNGGELGISLGYSRNETTNPEQEANVSNTIRACVLDPTTTSDGVFDDGNCDTSSDTIAGLRDGSITNDFVIARNSYAFRSNITDDTRDSFFGAIQFKPSPDVDINADFQYSKRLFREQRSDLNFAEGRRIDGPGDPNRIDLDLIFTETGALRQFTNEQRIEAVSEYLERDEEYYGGGLSIDVQASERLKLSFDASYSQTQRIEEAVQIRFRTEDDEDIFGNTGAWTPSLESDGSTQDDRVETAVLIRRNGSQGLNFVVQDFDVNNYDLFANDPRLRADLEQDRYNSIWAVRGDAEYEMDGFFSSLQAGLRFQELEYRDVPGAANGTSRLQINYDDTSTTGALAVANQECRTSFPESGFLGSVSGGNPLVTNVDAAGNVISTTNTFATFDARCIAQVLEREDPSGLQFDSDGNVIFPTGDFDSIQNTDLKEKTWAGYVQANFDSEWGSTPVRGNIGVRVIHTDVESMGFRGTLSASFNAQGELVITEDTDSLVPVVGGISYTEFLPSLNVVAEFQPDLLGRFAVYRALSRPDPSDLSFGRTFTALADETVTNIADAIGTANATGNPFIEPLLSWNVDAGIEWYPNEDTILALNAYYKSFNGGFETVGRTEIFTVDGQDLPTVVRTTQTSDETSTIYGVEITAAHRFSYLPKPLDGLGFKLSYNYADSNFEFDDDTLGTITDFVVNPDGSTTPFTLNGLIPPSNLFGFSKHVLAAQLYYEIGGFSAQGVYKYRSNYFQQFVSTPGRVRYVDDVGVFEARISYQLNKNVRFTLEGINLFNEPRTNFRGAPDDFGAIQVYGPRYFAGVRFKF</sequence>
<reference evidence="9" key="1">
    <citation type="submission" date="2016-11" db="EMBL/GenBank/DDBJ databases">
        <authorList>
            <person name="Varghese N."/>
            <person name="Submissions S."/>
        </authorList>
    </citation>
    <scope>NUCLEOTIDE SEQUENCE [LARGE SCALE GENOMIC DNA]</scope>
    <source>
        <strain evidence="9">DSM 22363</strain>
    </source>
</reference>
<keyword evidence="5" id="KW-0732">Signal</keyword>
<feature type="domain" description="TonB-dependent receptor plug" evidence="7">
    <location>
        <begin position="73"/>
        <end position="169"/>
    </location>
</feature>
<accession>A0A1N6EGY5</accession>